<gene>
    <name evidence="9" type="ORF">FKG95_28485</name>
</gene>
<evidence type="ECO:0000256" key="2">
    <source>
        <dbReference type="ARBA" id="ARBA00023015"/>
    </source>
</evidence>
<dbReference type="InterPro" id="IPR013325">
    <property type="entry name" value="RNA_pol_sigma_r2"/>
</dbReference>
<dbReference type="InterPro" id="IPR013324">
    <property type="entry name" value="RNA_pol_sigma_r3/r4-like"/>
</dbReference>
<protein>
    <recommendedName>
        <fullName evidence="6">RNA polymerase sigma factor</fullName>
    </recommendedName>
</protein>
<dbReference type="OrthoDB" id="9803470at2"/>
<dbReference type="PANTHER" id="PTHR43133:SF25">
    <property type="entry name" value="RNA POLYMERASE SIGMA FACTOR RFAY-RELATED"/>
    <property type="match status" value="1"/>
</dbReference>
<proteinExistence type="inferred from homology"/>
<dbReference type="AlphaFoldDB" id="A0A545SYU4"/>
<keyword evidence="5 6" id="KW-0804">Transcription</keyword>
<evidence type="ECO:0000256" key="1">
    <source>
        <dbReference type="ARBA" id="ARBA00010641"/>
    </source>
</evidence>
<comment type="caution">
    <text evidence="9">The sequence shown here is derived from an EMBL/GenBank/DDBJ whole genome shotgun (WGS) entry which is preliminary data.</text>
</comment>
<dbReference type="EMBL" id="VHSH01000019">
    <property type="protein sequence ID" value="TQV70109.1"/>
    <property type="molecule type" value="Genomic_DNA"/>
</dbReference>
<dbReference type="Pfam" id="PF04542">
    <property type="entry name" value="Sigma70_r2"/>
    <property type="match status" value="1"/>
</dbReference>
<name>A0A545SYU4_9PROT</name>
<sequence>MQVKASFKESLVGAIPNLRAFAVTLTGNVDRADDLVQETLVKAWSKSDSYEEGTHLHAWLFTILRNTFYSEFRKRKREVEDTDGSIVAKLSSHAEQTGKMDLVDFKAALTQLPPDQREALILVGASGFTCEEASVICGCAVGTIKSRVNRARAKLTQILDVESGDDFGPDPTAQAILSTNLSDAKAV</sequence>
<keyword evidence="3 6" id="KW-0731">Sigma factor</keyword>
<dbReference type="InterPro" id="IPR013249">
    <property type="entry name" value="RNA_pol_sigma70_r4_t2"/>
</dbReference>
<reference evidence="9 10" key="1">
    <citation type="submission" date="2019-06" db="EMBL/GenBank/DDBJ databases">
        <title>Whole genome sequence for Rhodospirillaceae sp. R148.</title>
        <authorList>
            <person name="Wang G."/>
        </authorList>
    </citation>
    <scope>NUCLEOTIDE SEQUENCE [LARGE SCALE GENOMIC DNA]</scope>
    <source>
        <strain evidence="9 10">R148</strain>
    </source>
</reference>
<dbReference type="InterPro" id="IPR000838">
    <property type="entry name" value="RNA_pol_sigma70_ECF_CS"/>
</dbReference>
<dbReference type="GO" id="GO:0006352">
    <property type="term" value="P:DNA-templated transcription initiation"/>
    <property type="evidence" value="ECO:0007669"/>
    <property type="project" value="InterPro"/>
</dbReference>
<dbReference type="InterPro" id="IPR039425">
    <property type="entry name" value="RNA_pol_sigma-70-like"/>
</dbReference>
<accession>A0A545SYU4</accession>
<dbReference type="PROSITE" id="PS01063">
    <property type="entry name" value="SIGMA70_ECF"/>
    <property type="match status" value="1"/>
</dbReference>
<feature type="domain" description="RNA polymerase sigma-70 region 2" evidence="7">
    <location>
        <begin position="16"/>
        <end position="77"/>
    </location>
</feature>
<dbReference type="Gene3D" id="1.10.1740.10">
    <property type="match status" value="1"/>
</dbReference>
<dbReference type="GO" id="GO:0003677">
    <property type="term" value="F:DNA binding"/>
    <property type="evidence" value="ECO:0007669"/>
    <property type="project" value="UniProtKB-KW"/>
</dbReference>
<keyword evidence="2 6" id="KW-0805">Transcription regulation</keyword>
<evidence type="ECO:0000259" key="8">
    <source>
        <dbReference type="Pfam" id="PF08281"/>
    </source>
</evidence>
<dbReference type="SUPFAM" id="SSF88946">
    <property type="entry name" value="Sigma2 domain of RNA polymerase sigma factors"/>
    <property type="match status" value="1"/>
</dbReference>
<dbReference type="SUPFAM" id="SSF88659">
    <property type="entry name" value="Sigma3 and sigma4 domains of RNA polymerase sigma factors"/>
    <property type="match status" value="1"/>
</dbReference>
<evidence type="ECO:0000313" key="10">
    <source>
        <dbReference type="Proteomes" id="UP000315252"/>
    </source>
</evidence>
<dbReference type="Pfam" id="PF08281">
    <property type="entry name" value="Sigma70_r4_2"/>
    <property type="match status" value="1"/>
</dbReference>
<keyword evidence="10" id="KW-1185">Reference proteome</keyword>
<organism evidence="9 10">
    <name type="scientific">Denitrobaculum tricleocarpae</name>
    <dbReference type="NCBI Taxonomy" id="2591009"/>
    <lineage>
        <taxon>Bacteria</taxon>
        <taxon>Pseudomonadati</taxon>
        <taxon>Pseudomonadota</taxon>
        <taxon>Alphaproteobacteria</taxon>
        <taxon>Rhodospirillales</taxon>
        <taxon>Rhodospirillaceae</taxon>
        <taxon>Denitrobaculum</taxon>
    </lineage>
</organism>
<dbReference type="PANTHER" id="PTHR43133">
    <property type="entry name" value="RNA POLYMERASE ECF-TYPE SIGMA FACTO"/>
    <property type="match status" value="1"/>
</dbReference>
<dbReference type="InterPro" id="IPR014284">
    <property type="entry name" value="RNA_pol_sigma-70_dom"/>
</dbReference>
<evidence type="ECO:0000256" key="6">
    <source>
        <dbReference type="RuleBase" id="RU000716"/>
    </source>
</evidence>
<dbReference type="InterPro" id="IPR036388">
    <property type="entry name" value="WH-like_DNA-bd_sf"/>
</dbReference>
<keyword evidence="4 6" id="KW-0238">DNA-binding</keyword>
<dbReference type="NCBIfam" id="TIGR02937">
    <property type="entry name" value="sigma70-ECF"/>
    <property type="match status" value="1"/>
</dbReference>
<feature type="domain" description="RNA polymerase sigma factor 70 region 4 type 2" evidence="8">
    <location>
        <begin position="105"/>
        <end position="155"/>
    </location>
</feature>
<dbReference type="Proteomes" id="UP000315252">
    <property type="component" value="Unassembled WGS sequence"/>
</dbReference>
<evidence type="ECO:0000256" key="4">
    <source>
        <dbReference type="ARBA" id="ARBA00023125"/>
    </source>
</evidence>
<evidence type="ECO:0000259" key="7">
    <source>
        <dbReference type="Pfam" id="PF04542"/>
    </source>
</evidence>
<dbReference type="NCBIfam" id="NF009199">
    <property type="entry name" value="PRK12547.1"/>
    <property type="match status" value="1"/>
</dbReference>
<evidence type="ECO:0000256" key="3">
    <source>
        <dbReference type="ARBA" id="ARBA00023082"/>
    </source>
</evidence>
<dbReference type="GO" id="GO:0016987">
    <property type="term" value="F:sigma factor activity"/>
    <property type="evidence" value="ECO:0007669"/>
    <property type="project" value="UniProtKB-KW"/>
</dbReference>
<evidence type="ECO:0000313" key="9">
    <source>
        <dbReference type="EMBL" id="TQV70109.1"/>
    </source>
</evidence>
<dbReference type="InterPro" id="IPR007627">
    <property type="entry name" value="RNA_pol_sigma70_r2"/>
</dbReference>
<dbReference type="Gene3D" id="1.10.10.10">
    <property type="entry name" value="Winged helix-like DNA-binding domain superfamily/Winged helix DNA-binding domain"/>
    <property type="match status" value="1"/>
</dbReference>
<evidence type="ECO:0000256" key="5">
    <source>
        <dbReference type="ARBA" id="ARBA00023163"/>
    </source>
</evidence>
<comment type="similarity">
    <text evidence="1 6">Belongs to the sigma-70 factor family. ECF subfamily.</text>
</comment>
<dbReference type="CDD" id="cd06171">
    <property type="entry name" value="Sigma70_r4"/>
    <property type="match status" value="1"/>
</dbReference>